<organism evidence="4 5">
    <name type="scientific">Flavobacterium sediminilitoris</name>
    <dbReference type="NCBI Taxonomy" id="2024526"/>
    <lineage>
        <taxon>Bacteria</taxon>
        <taxon>Pseudomonadati</taxon>
        <taxon>Bacteroidota</taxon>
        <taxon>Flavobacteriia</taxon>
        <taxon>Flavobacteriales</taxon>
        <taxon>Flavobacteriaceae</taxon>
        <taxon>Flavobacterium</taxon>
    </lineage>
</organism>
<sequence length="234" mass="27237">MSIKYIIVDDESVAHDIIKKYCSLLPNMQLMQDCYDAIEAIEYLNNNEVDLIFLDLNMPKLQGFEFLKTLSHSPKVIVTTAYKEHALEGYELNIIDYLLKPFSFERFLKAVNKVRTDTPKIISNLQNVVADKKQESFFLRSDNKYTQIVLNDILFVESSGNYIKIVLKEEIITTRGKLSSMMELMPIDSFIQVHRSFMVAQKHIKRIEGNQIFLDNYTVPIGKLFKVQLDRILK</sequence>
<dbReference type="Gene3D" id="3.40.50.2300">
    <property type="match status" value="1"/>
</dbReference>
<dbReference type="PROSITE" id="PS50110">
    <property type="entry name" value="RESPONSE_REGULATORY"/>
    <property type="match status" value="1"/>
</dbReference>
<dbReference type="Pfam" id="PF04397">
    <property type="entry name" value="LytTR"/>
    <property type="match status" value="1"/>
</dbReference>
<dbReference type="SMART" id="SM00850">
    <property type="entry name" value="LytTR"/>
    <property type="match status" value="1"/>
</dbReference>
<dbReference type="Pfam" id="PF00072">
    <property type="entry name" value="Response_reg"/>
    <property type="match status" value="1"/>
</dbReference>
<feature type="modified residue" description="4-aspartylphosphate" evidence="1">
    <location>
        <position position="55"/>
    </location>
</feature>
<dbReference type="SMART" id="SM00448">
    <property type="entry name" value="REC"/>
    <property type="match status" value="1"/>
</dbReference>
<gene>
    <name evidence="4" type="ORF">LXD69_09560</name>
</gene>
<dbReference type="InterPro" id="IPR007492">
    <property type="entry name" value="LytTR_DNA-bd_dom"/>
</dbReference>
<dbReference type="RefSeq" id="WP_246914891.1">
    <property type="nucleotide sequence ID" value="NZ_CP090145.1"/>
</dbReference>
<name>A0ABY4HID6_9FLAO</name>
<evidence type="ECO:0000259" key="3">
    <source>
        <dbReference type="PROSITE" id="PS50930"/>
    </source>
</evidence>
<evidence type="ECO:0000313" key="5">
    <source>
        <dbReference type="Proteomes" id="UP000830454"/>
    </source>
</evidence>
<feature type="domain" description="Response regulatory" evidence="2">
    <location>
        <begin position="4"/>
        <end position="115"/>
    </location>
</feature>
<dbReference type="Proteomes" id="UP000830454">
    <property type="component" value="Chromosome"/>
</dbReference>
<dbReference type="SUPFAM" id="SSF52172">
    <property type="entry name" value="CheY-like"/>
    <property type="match status" value="1"/>
</dbReference>
<feature type="domain" description="HTH LytTR-type" evidence="3">
    <location>
        <begin position="137"/>
        <end position="234"/>
    </location>
</feature>
<dbReference type="InterPro" id="IPR011006">
    <property type="entry name" value="CheY-like_superfamily"/>
</dbReference>
<evidence type="ECO:0000313" key="4">
    <source>
        <dbReference type="EMBL" id="UOX32300.1"/>
    </source>
</evidence>
<dbReference type="InterPro" id="IPR001789">
    <property type="entry name" value="Sig_transdc_resp-reg_receiver"/>
</dbReference>
<evidence type="ECO:0000256" key="1">
    <source>
        <dbReference type="PROSITE-ProRule" id="PRU00169"/>
    </source>
</evidence>
<dbReference type="PANTHER" id="PTHR37299:SF1">
    <property type="entry name" value="STAGE 0 SPORULATION PROTEIN A HOMOLOG"/>
    <property type="match status" value="1"/>
</dbReference>
<keyword evidence="5" id="KW-1185">Reference proteome</keyword>
<dbReference type="PROSITE" id="PS50930">
    <property type="entry name" value="HTH_LYTTR"/>
    <property type="match status" value="1"/>
</dbReference>
<protein>
    <submittedName>
        <fullName evidence="4">Response regulator</fullName>
    </submittedName>
</protein>
<dbReference type="PANTHER" id="PTHR37299">
    <property type="entry name" value="TRANSCRIPTIONAL REGULATOR-RELATED"/>
    <property type="match status" value="1"/>
</dbReference>
<accession>A0ABY4HID6</accession>
<reference evidence="4" key="2">
    <citation type="submission" date="2022-04" db="EMBL/GenBank/DDBJ databases">
        <title>Complete Genome Sequence of Flavobacterium sediminilitoris YSM-43, Isolated from a Tidal Sediment.</title>
        <authorList>
            <person name="Lee P.A."/>
        </authorList>
    </citation>
    <scope>NUCLEOTIDE SEQUENCE</scope>
    <source>
        <strain evidence="4">YSM-43</strain>
    </source>
</reference>
<dbReference type="EMBL" id="CP090145">
    <property type="protein sequence ID" value="UOX32300.1"/>
    <property type="molecule type" value="Genomic_DNA"/>
</dbReference>
<dbReference type="InterPro" id="IPR046947">
    <property type="entry name" value="LytR-like"/>
</dbReference>
<evidence type="ECO:0000259" key="2">
    <source>
        <dbReference type="PROSITE" id="PS50110"/>
    </source>
</evidence>
<dbReference type="Gene3D" id="2.40.50.1020">
    <property type="entry name" value="LytTr DNA-binding domain"/>
    <property type="match status" value="1"/>
</dbReference>
<proteinExistence type="predicted"/>
<reference evidence="4" key="1">
    <citation type="submission" date="2021-12" db="EMBL/GenBank/DDBJ databases">
        <authorList>
            <person name="Cha I.-T."/>
            <person name="Lee K.-E."/>
            <person name="Park S.-J."/>
        </authorList>
    </citation>
    <scope>NUCLEOTIDE SEQUENCE</scope>
    <source>
        <strain evidence="4">YSM-43</strain>
    </source>
</reference>
<keyword evidence="1" id="KW-0597">Phosphoprotein</keyword>